<name>A0A941I3D6_9BURK</name>
<evidence type="ECO:0000256" key="1">
    <source>
        <dbReference type="SAM" id="Phobius"/>
    </source>
</evidence>
<reference evidence="2 3" key="1">
    <citation type="submission" date="2021-04" db="EMBL/GenBank/DDBJ databases">
        <title>novel species isolated from subtropical streams in China.</title>
        <authorList>
            <person name="Lu H."/>
        </authorList>
    </citation>
    <scope>NUCLEOTIDE SEQUENCE [LARGE SCALE GENOMIC DNA]</scope>
    <source>
        <strain evidence="2 3">BYS107W</strain>
    </source>
</reference>
<feature type="transmembrane region" description="Helical" evidence="1">
    <location>
        <begin position="84"/>
        <end position="107"/>
    </location>
</feature>
<comment type="caution">
    <text evidence="2">The sequence shown here is derived from an EMBL/GenBank/DDBJ whole genome shotgun (WGS) entry which is preliminary data.</text>
</comment>
<dbReference type="AlphaFoldDB" id="A0A941I3D6"/>
<keyword evidence="1" id="KW-0812">Transmembrane</keyword>
<keyword evidence="3" id="KW-1185">Reference proteome</keyword>
<proteinExistence type="predicted"/>
<keyword evidence="1" id="KW-1133">Transmembrane helix</keyword>
<keyword evidence="1" id="KW-0472">Membrane</keyword>
<protein>
    <submittedName>
        <fullName evidence="2">Uncharacterized protein</fullName>
    </submittedName>
</protein>
<dbReference type="RefSeq" id="WP_212685732.1">
    <property type="nucleotide sequence ID" value="NZ_JAGSPM010000017.1"/>
</dbReference>
<sequence>MSNRNFLLTLLKIVLTLPVAYALVYPFLHSSQRVGILQEVETLGVYGSVALGSVFLIFVFFYCRDLSRTLSLVSPNARVAQARSVWLMFLIPYNFIEDFFIIANVAASLRNEAAQNPALQSLTHFGLASGIGWCAAQIVSLWPSEIGSFASLIAIVLWIVHWRFIRQVNRLLANP</sequence>
<evidence type="ECO:0000313" key="3">
    <source>
        <dbReference type="Proteomes" id="UP000680158"/>
    </source>
</evidence>
<dbReference type="Proteomes" id="UP000680158">
    <property type="component" value="Unassembled WGS sequence"/>
</dbReference>
<organism evidence="2 3">
    <name type="scientific">Undibacterium baiyunense</name>
    <dbReference type="NCBI Taxonomy" id="2828731"/>
    <lineage>
        <taxon>Bacteria</taxon>
        <taxon>Pseudomonadati</taxon>
        <taxon>Pseudomonadota</taxon>
        <taxon>Betaproteobacteria</taxon>
        <taxon>Burkholderiales</taxon>
        <taxon>Oxalobacteraceae</taxon>
        <taxon>Undibacterium</taxon>
    </lineage>
</organism>
<gene>
    <name evidence="2" type="ORF">KDM92_17915</name>
</gene>
<feature type="transmembrane region" description="Helical" evidence="1">
    <location>
        <begin position="146"/>
        <end position="165"/>
    </location>
</feature>
<feature type="transmembrane region" description="Helical" evidence="1">
    <location>
        <begin position="46"/>
        <end position="63"/>
    </location>
</feature>
<accession>A0A941I3D6</accession>
<evidence type="ECO:0000313" key="2">
    <source>
        <dbReference type="EMBL" id="MBR7748463.1"/>
    </source>
</evidence>
<dbReference type="EMBL" id="JAGSPM010000017">
    <property type="protein sequence ID" value="MBR7748463.1"/>
    <property type="molecule type" value="Genomic_DNA"/>
</dbReference>